<dbReference type="Pfam" id="PF00989">
    <property type="entry name" value="PAS"/>
    <property type="match status" value="2"/>
</dbReference>
<dbReference type="CDD" id="cd00130">
    <property type="entry name" value="PAS"/>
    <property type="match status" value="5"/>
</dbReference>
<dbReference type="InterPro" id="IPR029787">
    <property type="entry name" value="Nucleotide_cyclase"/>
</dbReference>
<dbReference type="CDD" id="cd01949">
    <property type="entry name" value="GGDEF"/>
    <property type="match status" value="1"/>
</dbReference>
<dbReference type="Pfam" id="PF13426">
    <property type="entry name" value="PAS_9"/>
    <property type="match status" value="2"/>
</dbReference>
<dbReference type="SUPFAM" id="SSF55073">
    <property type="entry name" value="Nucleotide cyclase"/>
    <property type="match status" value="1"/>
</dbReference>
<feature type="domain" description="PAS" evidence="1">
    <location>
        <begin position="272"/>
        <end position="305"/>
    </location>
</feature>
<evidence type="ECO:0000259" key="3">
    <source>
        <dbReference type="PROSITE" id="PS50883"/>
    </source>
</evidence>
<dbReference type="GO" id="GO:0006355">
    <property type="term" value="P:regulation of DNA-templated transcription"/>
    <property type="evidence" value="ECO:0007669"/>
    <property type="project" value="InterPro"/>
</dbReference>
<dbReference type="InterPro" id="IPR035919">
    <property type="entry name" value="EAL_sf"/>
</dbReference>
<dbReference type="InterPro" id="IPR001633">
    <property type="entry name" value="EAL_dom"/>
</dbReference>
<keyword evidence="6" id="KW-1185">Reference proteome</keyword>
<dbReference type="Gene3D" id="3.30.450.20">
    <property type="entry name" value="PAS domain"/>
    <property type="match status" value="5"/>
</dbReference>
<dbReference type="RefSeq" id="WP_022968628.1">
    <property type="nucleotide sequence ID" value="NZ_ATVD01000002.1"/>
</dbReference>
<dbReference type="SUPFAM" id="SSF55785">
    <property type="entry name" value="PYP-like sensor domain (PAS domain)"/>
    <property type="match status" value="5"/>
</dbReference>
<dbReference type="Pfam" id="PF08447">
    <property type="entry name" value="PAS_3"/>
    <property type="match status" value="1"/>
</dbReference>
<dbReference type="EMBL" id="AVCI01000001">
    <property type="protein sequence ID" value="KFN44455.1"/>
    <property type="molecule type" value="Genomic_DNA"/>
</dbReference>
<dbReference type="AlphaFoldDB" id="A0A091BJH4"/>
<name>A0A091BJH4_9GAMM</name>
<dbReference type="PROSITE" id="PS50112">
    <property type="entry name" value="PAS"/>
    <property type="match status" value="4"/>
</dbReference>
<comment type="caution">
    <text evidence="5">The sequence shown here is derived from an EMBL/GenBank/DDBJ whole genome shotgun (WGS) entry which is preliminary data.</text>
</comment>
<dbReference type="InterPro" id="IPR000014">
    <property type="entry name" value="PAS"/>
</dbReference>
<dbReference type="InterPro" id="IPR013767">
    <property type="entry name" value="PAS_fold"/>
</dbReference>
<dbReference type="PROSITE" id="PS50887">
    <property type="entry name" value="GGDEF"/>
    <property type="match status" value="1"/>
</dbReference>
<feature type="domain" description="GGDEF" evidence="4">
    <location>
        <begin position="658"/>
        <end position="791"/>
    </location>
</feature>
<dbReference type="PROSITE" id="PS50113">
    <property type="entry name" value="PAC"/>
    <property type="match status" value="4"/>
</dbReference>
<feature type="domain" description="PAS" evidence="1">
    <location>
        <begin position="1"/>
        <end position="45"/>
    </location>
</feature>
<dbReference type="SUPFAM" id="SSF141868">
    <property type="entry name" value="EAL domain-like"/>
    <property type="match status" value="1"/>
</dbReference>
<dbReference type="SMART" id="SM00267">
    <property type="entry name" value="GGDEF"/>
    <property type="match status" value="1"/>
</dbReference>
<evidence type="ECO:0008006" key="7">
    <source>
        <dbReference type="Google" id="ProtNLM"/>
    </source>
</evidence>
<feature type="domain" description="PAC" evidence="2">
    <location>
        <begin position="449"/>
        <end position="501"/>
    </location>
</feature>
<dbReference type="Proteomes" id="UP000029385">
    <property type="component" value="Unassembled WGS sequence"/>
</dbReference>
<dbReference type="PANTHER" id="PTHR44757">
    <property type="entry name" value="DIGUANYLATE CYCLASE DGCP"/>
    <property type="match status" value="1"/>
</dbReference>
<reference evidence="5 6" key="1">
    <citation type="submission" date="2013-09" db="EMBL/GenBank/DDBJ databases">
        <title>Genome sequencing of Arenimonas oryziterrae.</title>
        <authorList>
            <person name="Chen F."/>
            <person name="Wang G."/>
        </authorList>
    </citation>
    <scope>NUCLEOTIDE SEQUENCE [LARGE SCALE GENOMIC DNA]</scope>
    <source>
        <strain evidence="5 6">YC6267</strain>
    </source>
</reference>
<proteinExistence type="predicted"/>
<dbReference type="Gene3D" id="3.30.70.270">
    <property type="match status" value="1"/>
</dbReference>
<dbReference type="InterPro" id="IPR035965">
    <property type="entry name" value="PAS-like_dom_sf"/>
</dbReference>
<dbReference type="STRING" id="1121015.GCA_000420545_00982"/>
<dbReference type="SMART" id="SM00091">
    <property type="entry name" value="PAS"/>
    <property type="match status" value="5"/>
</dbReference>
<feature type="domain" description="PAC" evidence="2">
    <location>
        <begin position="198"/>
        <end position="250"/>
    </location>
</feature>
<organism evidence="5 6">
    <name type="scientific">Arenimonas oryziterrae DSM 21050 = YC6267</name>
    <dbReference type="NCBI Taxonomy" id="1121015"/>
    <lineage>
        <taxon>Bacteria</taxon>
        <taxon>Pseudomonadati</taxon>
        <taxon>Pseudomonadota</taxon>
        <taxon>Gammaproteobacteria</taxon>
        <taxon>Lysobacterales</taxon>
        <taxon>Lysobacteraceae</taxon>
        <taxon>Arenimonas</taxon>
    </lineage>
</organism>
<evidence type="ECO:0000313" key="5">
    <source>
        <dbReference type="EMBL" id="KFN44455.1"/>
    </source>
</evidence>
<accession>A0A091BJH4</accession>
<dbReference type="NCBIfam" id="TIGR00254">
    <property type="entry name" value="GGDEF"/>
    <property type="match status" value="1"/>
</dbReference>
<dbReference type="PANTHER" id="PTHR44757:SF2">
    <property type="entry name" value="BIOFILM ARCHITECTURE MAINTENANCE PROTEIN MBAA"/>
    <property type="match status" value="1"/>
</dbReference>
<dbReference type="SMART" id="SM00086">
    <property type="entry name" value="PAC"/>
    <property type="match status" value="4"/>
</dbReference>
<dbReference type="OrthoDB" id="197861at2"/>
<sequence>MRLLEAFASSESIVALLSADDGRFRDVNPAFERITGYRRDEVIGRIPAEVGLWRDPTFRAQLWESLRVERRIVDAVAAVNCLDGRELPGRLHVEIIQSQGEPMLFCLLQIVPDDHREKAADRIEGLYRGLYLNASEGIFRCLANGGFVDANPAMARILGYDSPAELLLALATDASQFYVDRDQVEATRARLKETGRIEQTRVRVRRRDGTILWVSENLRLIADVDGKSIFYEGSLEDITAQVAAEEALQQTKLLYQVLLDNSRDGVFLIQRGKVRYANEAMADLLGYTPDELIGKDYMTLVDQPDLPAQRSRRQERESGSRVRQLYEVHMRRKDGQVILCEVRADAVDYQGDIASTGTLRDVTEERRQQDVIAAAEARYRELFQDSPAGLFRTGLDGTIIEVNPSMARMIGFDSVEQLRAELRDMLQVYANPDERQVLLERAIRDGSFSQYEVEIRTRDNQRRWVSASVRLDRDEAGNPVSFTGSVLDIQARHEMQQALLRSENKYRTLVEQSQVGVFIMTGSRLVYANHALADMVGRKEAEIVGIDYLELVAPEMLRSLHQERERFLSTGTMRSEYESCLLHSNGQRVYVRVSISPVDLDGVRHTTGTILDITRQREAESRLRFHATHDPLTGLPNRALFNRRLAERLAPDERRGKNAYAVIFLDLDGFKWVNDSLGHSAGDRLLLEIARRLENHLVQDVLIARYGGDEFTLLPEGPCDYERVVGIARQVLDLFEQPFEISGQQVFSAASLGIVLGRPDYESPDQVLRDADTAMYRAKAAGKSGYVVFDEAMHVQARQRLQLETDFRLAFERAEFLLHYQPIVELKTGKLVGAEALVRWQHPKRGLLGPNDFLPVAEETGLIIDLDSWVLREACRQLTHWRKAYPALDGLVVNVNVDERQMASKEMVEDVFHLLQTHQLPPSRLRLEVTETVFRSGRKHAEAQLDSLRALGVGLAVDDFGTGYSSLESFAASAFDALKVDQIFVRDLETNPRHRAIVRTIIGFAKDLGLLLTAEGIETEGQRQMLLELGCEYGQGYLFAQALPPDEFEQRL</sequence>
<protein>
    <recommendedName>
        <fullName evidence="7">Histidine kinase</fullName>
    </recommendedName>
</protein>
<dbReference type="InterPro" id="IPR000700">
    <property type="entry name" value="PAS-assoc_C"/>
</dbReference>
<dbReference type="InterPro" id="IPR001610">
    <property type="entry name" value="PAC"/>
</dbReference>
<dbReference type="InterPro" id="IPR013655">
    <property type="entry name" value="PAS_fold_3"/>
</dbReference>
<feature type="domain" description="EAL" evidence="3">
    <location>
        <begin position="800"/>
        <end position="1052"/>
    </location>
</feature>
<dbReference type="CDD" id="cd01948">
    <property type="entry name" value="EAL"/>
    <property type="match status" value="1"/>
</dbReference>
<evidence type="ECO:0000313" key="6">
    <source>
        <dbReference type="Proteomes" id="UP000029385"/>
    </source>
</evidence>
<dbReference type="eggNOG" id="COG5001">
    <property type="taxonomic scope" value="Bacteria"/>
</dbReference>
<dbReference type="SMART" id="SM00052">
    <property type="entry name" value="EAL"/>
    <property type="match status" value="1"/>
</dbReference>
<evidence type="ECO:0000259" key="2">
    <source>
        <dbReference type="PROSITE" id="PS50113"/>
    </source>
</evidence>
<feature type="domain" description="PAC" evidence="2">
    <location>
        <begin position="324"/>
        <end position="374"/>
    </location>
</feature>
<dbReference type="Gene3D" id="3.20.20.450">
    <property type="entry name" value="EAL domain"/>
    <property type="match status" value="1"/>
</dbReference>
<dbReference type="InterPro" id="IPR000160">
    <property type="entry name" value="GGDEF_dom"/>
</dbReference>
<evidence type="ECO:0000259" key="4">
    <source>
        <dbReference type="PROSITE" id="PS50887"/>
    </source>
</evidence>
<dbReference type="Pfam" id="PF00563">
    <property type="entry name" value="EAL"/>
    <property type="match status" value="1"/>
</dbReference>
<dbReference type="PATRIC" id="fig|1121015.4.peg.37"/>
<feature type="domain" description="PAS" evidence="1">
    <location>
        <begin position="502"/>
        <end position="571"/>
    </location>
</feature>
<dbReference type="PROSITE" id="PS50883">
    <property type="entry name" value="EAL"/>
    <property type="match status" value="1"/>
</dbReference>
<dbReference type="InterPro" id="IPR052155">
    <property type="entry name" value="Biofilm_reg_signaling"/>
</dbReference>
<evidence type="ECO:0000259" key="1">
    <source>
        <dbReference type="PROSITE" id="PS50112"/>
    </source>
</evidence>
<feature type="domain" description="PAC" evidence="2">
    <location>
        <begin position="575"/>
        <end position="625"/>
    </location>
</feature>
<dbReference type="InterPro" id="IPR043128">
    <property type="entry name" value="Rev_trsase/Diguanyl_cyclase"/>
</dbReference>
<dbReference type="NCBIfam" id="TIGR00229">
    <property type="entry name" value="sensory_box"/>
    <property type="match status" value="5"/>
</dbReference>
<feature type="domain" description="PAS" evidence="1">
    <location>
        <begin position="375"/>
        <end position="446"/>
    </location>
</feature>
<dbReference type="Pfam" id="PF00990">
    <property type="entry name" value="GGDEF"/>
    <property type="match status" value="1"/>
</dbReference>
<gene>
    <name evidence="5" type="ORF">N789_00175</name>
</gene>